<dbReference type="Pfam" id="PF14252">
    <property type="entry name" value="DUF4347"/>
    <property type="match status" value="1"/>
</dbReference>
<dbReference type="PROSITE" id="PS50010">
    <property type="entry name" value="DH_2"/>
    <property type="match status" value="1"/>
</dbReference>
<dbReference type="PANTHER" id="PTHR46857:SF1">
    <property type="entry name" value="EPITHELIAL CELL-TRANSFORMING SEQUENCE 2 ONCOGENE-LIKE"/>
    <property type="match status" value="1"/>
</dbReference>
<dbReference type="Gene3D" id="2.30.29.30">
    <property type="entry name" value="Pleckstrin-homology domain (PH domain)/Phosphotyrosine-binding domain (PTB)"/>
    <property type="match status" value="1"/>
</dbReference>
<protein>
    <submittedName>
        <fullName evidence="2">Epithelial cell transforming 2 like</fullName>
    </submittedName>
</protein>
<dbReference type="Ensembl" id="ENSECRT00000019631.1">
    <property type="protein sequence ID" value="ENSECRP00000019238.1"/>
    <property type="gene ID" value="ENSECRG00000012867.1"/>
</dbReference>
<dbReference type="PANTHER" id="PTHR46857">
    <property type="entry name" value="EPITHELIAL CELL-TRANSFORMING SEQUENCE 2 ONCOGENE-LIKE"/>
    <property type="match status" value="1"/>
</dbReference>
<evidence type="ECO:0000259" key="1">
    <source>
        <dbReference type="PROSITE" id="PS50010"/>
    </source>
</evidence>
<dbReference type="Gene3D" id="1.20.900.10">
    <property type="entry name" value="Dbl homology (DH) domain"/>
    <property type="match status" value="1"/>
</dbReference>
<reference evidence="2" key="3">
    <citation type="submission" date="2025-09" db="UniProtKB">
        <authorList>
            <consortium name="Ensembl"/>
        </authorList>
    </citation>
    <scope>IDENTIFICATION</scope>
</reference>
<reference evidence="2" key="2">
    <citation type="submission" date="2025-08" db="UniProtKB">
        <authorList>
            <consortium name="Ensembl"/>
        </authorList>
    </citation>
    <scope>IDENTIFICATION</scope>
</reference>
<dbReference type="Pfam" id="PF12937">
    <property type="entry name" value="F-box-like"/>
    <property type="match status" value="1"/>
</dbReference>
<dbReference type="Pfam" id="PF00621">
    <property type="entry name" value="RhoGEF"/>
    <property type="match status" value="1"/>
</dbReference>
<dbReference type="InterPro" id="IPR035899">
    <property type="entry name" value="DBL_dom_sf"/>
</dbReference>
<proteinExistence type="predicted"/>
<evidence type="ECO:0000313" key="2">
    <source>
        <dbReference type="Ensembl" id="ENSECRP00000019238.1"/>
    </source>
</evidence>
<dbReference type="InterPro" id="IPR036047">
    <property type="entry name" value="F-box-like_dom_sf"/>
</dbReference>
<dbReference type="AlphaFoldDB" id="A0A8C4SN94"/>
<sequence length="762" mass="87077">AISKTTLICHWFDLWTDRQRKQFIHAILQRCSRSQLRFTRDWFTETVPITKLDFTTALPRFLSLYIFSFLNPKELCKAAKVSWHWKFLAEQDCLWSPKCVKRGWFLPYSPADNEYGAWKKHYINCAADIDYLIPREAADTYGTLNAPTADAEEVDEKMREKLIRMTIRQKIADHKSQCCGLSVSMFFITCLLRKNVSSGSPYPALSQRHYSSAQQIFGSSQLAQRLILISSNMPAYEVLLDSVKVGVIPILYEHDGVTLESLLYRIEKMLQGLKAQSIGVFAEGDAGEIDLVQGWKINEKNILNHQVREFWEKLAGFAVAKTEGGCLDIFNPLAASEAGVDLINKISTLTGLEVSTPTGISAGSHRHVCSEWLGKRKATLPCVTYFNESKLLSWCRLADVLQEALKTVRKQLRPYLRETQKEVCGRIIGHFMYESMSLAKIQANRELALALSEGLVAVSRERCVLSHFLIQDTKLLRDSADKRTPFARELVQSEKNYVQTLEIVRDVYAAPLQAALSSNRAILSAANVQIIFTDALAVLEMNRTFLQELKERLNEWTPSQCIGDLFLKFGTGLKTYTNFFNNYPVVLKTIDKVRARLLLIYNKIILTTKMKQYRDFVQQVSYSDNWRHSPCHPSKEANRYLIQTQDVSQLICPNMDINPSLRIYEHIRDLRLFLFNDALVITMLSVSHLPFEFASKTTCHFLASVVLHRLIIEDIPDTKYIKNAFTLQGPKRQWICITEDEDDKFTLLSGLQSAVNAAVEQK</sequence>
<organism evidence="2 3">
    <name type="scientific">Erpetoichthys calabaricus</name>
    <name type="common">Rope fish</name>
    <name type="synonym">Calamoichthys calabaricus</name>
    <dbReference type="NCBI Taxonomy" id="27687"/>
    <lineage>
        <taxon>Eukaryota</taxon>
        <taxon>Metazoa</taxon>
        <taxon>Chordata</taxon>
        <taxon>Craniata</taxon>
        <taxon>Vertebrata</taxon>
        <taxon>Euteleostomi</taxon>
        <taxon>Actinopterygii</taxon>
        <taxon>Polypteriformes</taxon>
        <taxon>Polypteridae</taxon>
        <taxon>Erpetoichthys</taxon>
    </lineage>
</organism>
<dbReference type="InterPro" id="IPR025592">
    <property type="entry name" value="DUF4347"/>
</dbReference>
<gene>
    <name evidence="2" type="primary">ECT2L</name>
</gene>
<accession>A0A8C4SN94</accession>
<dbReference type="Proteomes" id="UP000694620">
    <property type="component" value="Chromosome 15"/>
</dbReference>
<dbReference type="GeneTree" id="ENSGT00940000158839"/>
<keyword evidence="3" id="KW-1185">Reference proteome</keyword>
<dbReference type="GO" id="GO:0005085">
    <property type="term" value="F:guanyl-nucleotide exchange factor activity"/>
    <property type="evidence" value="ECO:0007669"/>
    <property type="project" value="InterPro"/>
</dbReference>
<dbReference type="SMART" id="SM00256">
    <property type="entry name" value="FBOX"/>
    <property type="match status" value="1"/>
</dbReference>
<feature type="domain" description="DH" evidence="1">
    <location>
        <begin position="482"/>
        <end position="674"/>
    </location>
</feature>
<dbReference type="InterPro" id="IPR052805">
    <property type="entry name" value="GEF_Ubiquitin-Prot_Reg"/>
</dbReference>
<dbReference type="InterPro" id="IPR011993">
    <property type="entry name" value="PH-like_dom_sf"/>
</dbReference>
<dbReference type="InterPro" id="IPR001810">
    <property type="entry name" value="F-box_dom"/>
</dbReference>
<evidence type="ECO:0000313" key="3">
    <source>
        <dbReference type="Proteomes" id="UP000694620"/>
    </source>
</evidence>
<dbReference type="InterPro" id="IPR000219">
    <property type="entry name" value="DH_dom"/>
</dbReference>
<name>A0A8C4SN94_ERPCA</name>
<dbReference type="CDD" id="cd22173">
    <property type="entry name" value="F-box_ECT2L"/>
    <property type="match status" value="1"/>
</dbReference>
<dbReference type="SUPFAM" id="SSF48065">
    <property type="entry name" value="DBL homology domain (DH-domain)"/>
    <property type="match status" value="1"/>
</dbReference>
<dbReference type="SUPFAM" id="SSF50729">
    <property type="entry name" value="PH domain-like"/>
    <property type="match status" value="1"/>
</dbReference>
<dbReference type="Gene3D" id="1.20.1280.50">
    <property type="match status" value="1"/>
</dbReference>
<dbReference type="SMART" id="SM00325">
    <property type="entry name" value="RhoGEF"/>
    <property type="match status" value="1"/>
</dbReference>
<dbReference type="SUPFAM" id="SSF81383">
    <property type="entry name" value="F-box domain"/>
    <property type="match status" value="1"/>
</dbReference>
<reference evidence="2" key="1">
    <citation type="submission" date="2021-06" db="EMBL/GenBank/DDBJ databases">
        <authorList>
            <consortium name="Wellcome Sanger Institute Data Sharing"/>
        </authorList>
    </citation>
    <scope>NUCLEOTIDE SEQUENCE [LARGE SCALE GENOMIC DNA]</scope>
</reference>